<protein>
    <submittedName>
        <fullName evidence="2">Uncharacterized protein</fullName>
    </submittedName>
</protein>
<evidence type="ECO:0000313" key="2">
    <source>
        <dbReference type="EMBL" id="MEZ2739713.1"/>
    </source>
</evidence>
<comment type="caution">
    <text evidence="2">The sequence shown here is derived from an EMBL/GenBank/DDBJ whole genome shotgun (WGS) entry which is preliminary data.</text>
</comment>
<feature type="coiled-coil region" evidence="1">
    <location>
        <begin position="390"/>
        <end position="417"/>
    </location>
</feature>
<proteinExistence type="predicted"/>
<dbReference type="Proteomes" id="UP001567350">
    <property type="component" value="Unassembled WGS sequence"/>
</dbReference>
<reference evidence="2 3" key="1">
    <citation type="submission" date="2024-08" db="EMBL/GenBank/DDBJ databases">
        <authorList>
            <person name="Feng Z."/>
            <person name="Ronholm J."/>
        </authorList>
    </citation>
    <scope>NUCLEOTIDE SEQUENCE [LARGE SCALE GENOMIC DNA]</scope>
    <source>
        <strain evidence="2 3">4-AB0-8</strain>
    </source>
</reference>
<name>A0ABV4ID09_9BURK</name>
<keyword evidence="3" id="KW-1185">Reference proteome</keyword>
<evidence type="ECO:0000313" key="3">
    <source>
        <dbReference type="Proteomes" id="UP001567350"/>
    </source>
</evidence>
<organism evidence="2 3">
    <name type="scientific">Comamonas jiangduensis</name>
    <dbReference type="NCBI Taxonomy" id="1194168"/>
    <lineage>
        <taxon>Bacteria</taxon>
        <taxon>Pseudomonadati</taxon>
        <taxon>Pseudomonadota</taxon>
        <taxon>Betaproteobacteria</taxon>
        <taxon>Burkholderiales</taxon>
        <taxon>Comamonadaceae</taxon>
        <taxon>Comamonas</taxon>
    </lineage>
</organism>
<gene>
    <name evidence="2" type="ORF">ACBP88_09690</name>
</gene>
<dbReference type="EMBL" id="JBGJLR010000009">
    <property type="protein sequence ID" value="MEZ2739713.1"/>
    <property type="molecule type" value="Genomic_DNA"/>
</dbReference>
<sequence length="444" mass="50616">MTDTTIVRIGVPKDVRGQDLPYKKIEDTEPTGEIKSRSATSCVPAPFNFQCGTAKYWITPLCKYIDGKLVVIAYELSVSIPGAVCGLNALLQNNVHAASLLALYFFQYWLLDCGVPTETVKKFSLKNCELQELHLTFLAYSESKHKANSRILELAQRGLTLFSGDLIKKNKRKPAVDYRNSDWNCYVTISKSSKFDIAAYVKSWVIPKSFCGLSNTVAEDIFKISKNYVRFEVKLKKPWFKETVTVVDADGRTVKKKQPSQWASPLSWKGKAGKAMYEQVFEEARDFLRLNEKLNKRRHRPDFMKTLSDEYRAILEQHYAGTPFDELPFKSKDKKQRSKVKRAIQKLCGVDLHIPWEEQKELVQLAWLVYPGMFKLDAVPEALKDHAFAGLTIEKKLEEMKEKLRALAKRNDSYGHTSGLNRAPVRYASDMTKAELASDLMGNV</sequence>
<evidence type="ECO:0000256" key="1">
    <source>
        <dbReference type="SAM" id="Coils"/>
    </source>
</evidence>
<accession>A0ABV4ID09</accession>
<dbReference type="RefSeq" id="WP_370892029.1">
    <property type="nucleotide sequence ID" value="NZ_JBGJLR010000009.1"/>
</dbReference>
<keyword evidence="1" id="KW-0175">Coiled coil</keyword>